<dbReference type="Proteomes" id="UP000887565">
    <property type="component" value="Unplaced"/>
</dbReference>
<protein>
    <submittedName>
        <fullName evidence="2">Uncharacterized protein</fullName>
    </submittedName>
</protein>
<accession>A0A915I8Q5</accession>
<evidence type="ECO:0000313" key="2">
    <source>
        <dbReference type="WBParaSite" id="nRc.2.0.1.t10247-RA"/>
    </source>
</evidence>
<evidence type="ECO:0000313" key="1">
    <source>
        <dbReference type="Proteomes" id="UP000887565"/>
    </source>
</evidence>
<dbReference type="AlphaFoldDB" id="A0A915I8Q5"/>
<name>A0A915I8Q5_ROMCU</name>
<proteinExistence type="predicted"/>
<keyword evidence="1" id="KW-1185">Reference proteome</keyword>
<reference evidence="2" key="1">
    <citation type="submission" date="2022-11" db="UniProtKB">
        <authorList>
            <consortium name="WormBaseParasite"/>
        </authorList>
    </citation>
    <scope>IDENTIFICATION</scope>
</reference>
<dbReference type="WBParaSite" id="nRc.2.0.1.t10247-RA">
    <property type="protein sequence ID" value="nRc.2.0.1.t10247-RA"/>
    <property type="gene ID" value="nRc.2.0.1.g10247"/>
</dbReference>
<organism evidence="1 2">
    <name type="scientific">Romanomermis culicivorax</name>
    <name type="common">Nematode worm</name>
    <dbReference type="NCBI Taxonomy" id="13658"/>
    <lineage>
        <taxon>Eukaryota</taxon>
        <taxon>Metazoa</taxon>
        <taxon>Ecdysozoa</taxon>
        <taxon>Nematoda</taxon>
        <taxon>Enoplea</taxon>
        <taxon>Dorylaimia</taxon>
        <taxon>Mermithida</taxon>
        <taxon>Mermithoidea</taxon>
        <taxon>Mermithidae</taxon>
        <taxon>Romanomermis</taxon>
    </lineage>
</organism>
<sequence>MELFSIVIIFTAVVVIIVRAFAFPDARITFADISHVAGFAHAAAQADERTNTGSCLRWAEFLTPDRRGASRKTFVTTALYGTRAKFNERQTPGSGVDIIPPHRVIVASGNEQAQICNSSRSISAKHCSPLSLLEIESTIE</sequence>